<protein>
    <submittedName>
        <fullName evidence="1">Uncharacterized protein</fullName>
    </submittedName>
</protein>
<evidence type="ECO:0000313" key="2">
    <source>
        <dbReference type="Proteomes" id="UP000254107"/>
    </source>
</evidence>
<keyword evidence="2" id="KW-1185">Reference proteome</keyword>
<dbReference type="EMBL" id="UGQC01000001">
    <property type="protein sequence ID" value="STZ00417.1"/>
    <property type="molecule type" value="Genomic_DNA"/>
</dbReference>
<accession>A0A378QHM0</accession>
<dbReference type="AlphaFoldDB" id="A0A378QHM0"/>
<gene>
    <name evidence="1" type="ORF">NCTC7911_01814</name>
</gene>
<dbReference type="Proteomes" id="UP000254107">
    <property type="component" value="Unassembled WGS sequence"/>
</dbReference>
<sequence>MKLFFVENYFFNLQDKIYFAILLPLYFIK</sequence>
<name>A0A378QHM0_MORLA</name>
<proteinExistence type="predicted"/>
<organism evidence="1 2">
    <name type="scientific">Moraxella lacunata</name>
    <dbReference type="NCBI Taxonomy" id="477"/>
    <lineage>
        <taxon>Bacteria</taxon>
        <taxon>Pseudomonadati</taxon>
        <taxon>Pseudomonadota</taxon>
        <taxon>Gammaproteobacteria</taxon>
        <taxon>Moraxellales</taxon>
        <taxon>Moraxellaceae</taxon>
        <taxon>Moraxella</taxon>
    </lineage>
</organism>
<evidence type="ECO:0000313" key="1">
    <source>
        <dbReference type="EMBL" id="STZ00417.1"/>
    </source>
</evidence>
<reference evidence="1 2" key="1">
    <citation type="submission" date="2018-06" db="EMBL/GenBank/DDBJ databases">
        <authorList>
            <consortium name="Pathogen Informatics"/>
            <person name="Doyle S."/>
        </authorList>
    </citation>
    <scope>NUCLEOTIDE SEQUENCE [LARGE SCALE GENOMIC DNA]</scope>
    <source>
        <strain evidence="1 2">NCTC7911</strain>
    </source>
</reference>